<dbReference type="STRING" id="1314781.A0A165MIE3"/>
<protein>
    <recommendedName>
        <fullName evidence="4">Peptidase M20 domain-containing protein 2</fullName>
    </recommendedName>
</protein>
<dbReference type="PANTHER" id="PTHR30575:SF3">
    <property type="entry name" value="PEPTIDASE M20 DIMERISATION DOMAIN-CONTAINING PROTEIN"/>
    <property type="match status" value="1"/>
</dbReference>
<sequence>MVARSALLAVLVSSARAAAAVTIAEADLQAFLVNASATLYPPVKTLSQKIWNLHEISLMEVQSAALVASHFESRASEGWKVTRDAYNQPTGLEVDWENRPAGSPATLPTIGILAEYDALVGVGHACGHNLIALNGILVASLVRAAVLHYNIPAAIRLIGTPDEEFTGGKIRMYQAGAFKKGDIWMLAHPTVANAIQPMGARHTAVLAITGTDHYNAIFKAYQALVAVVDLSGKLPGTASVAVPTENVGAYESNVVQTEIKLGVVGDIAVVNSTIAQAWASKAAFSAVAWTISKDSTGVVLDITGPGGHSSEGTLGALALSVETFRLLSTNQPTYKYYLPSNTTVTELDLSISVRSRYTSDMSAVENAVIAATKPYYTRISWDTIMLALEVTPYLGQRVATIYGEAAFNESFPITNSAPAATDAGWIQQPVVDANSAAHTFLSESVPVLHANYGICPNATGAGCPFNHEGPFATLANAELGYQKTEKMARVEAQIAVELLADPAKMAQARALVK</sequence>
<evidence type="ECO:0008006" key="4">
    <source>
        <dbReference type="Google" id="ProtNLM"/>
    </source>
</evidence>
<reference evidence="2 3" key="1">
    <citation type="journal article" date="2016" name="Mol. Biol. Evol.">
        <title>Comparative Genomics of Early-Diverging Mushroom-Forming Fungi Provides Insights into the Origins of Lignocellulose Decay Capabilities.</title>
        <authorList>
            <person name="Nagy L.G."/>
            <person name="Riley R."/>
            <person name="Tritt A."/>
            <person name="Adam C."/>
            <person name="Daum C."/>
            <person name="Floudas D."/>
            <person name="Sun H."/>
            <person name="Yadav J.S."/>
            <person name="Pangilinan J."/>
            <person name="Larsson K.H."/>
            <person name="Matsuura K."/>
            <person name="Barry K."/>
            <person name="Labutti K."/>
            <person name="Kuo R."/>
            <person name="Ohm R.A."/>
            <person name="Bhattacharya S.S."/>
            <person name="Shirouzu T."/>
            <person name="Yoshinaga Y."/>
            <person name="Martin F.M."/>
            <person name="Grigoriev I.V."/>
            <person name="Hibbett D.S."/>
        </authorList>
    </citation>
    <scope>NUCLEOTIDE SEQUENCE [LARGE SCALE GENOMIC DNA]</scope>
    <source>
        <strain evidence="2 3">HHB12029</strain>
    </source>
</reference>
<dbReference type="GO" id="GO:0016805">
    <property type="term" value="F:dipeptidase activity"/>
    <property type="evidence" value="ECO:0007669"/>
    <property type="project" value="TreeGrafter"/>
</dbReference>
<dbReference type="GO" id="GO:0005737">
    <property type="term" value="C:cytoplasm"/>
    <property type="evidence" value="ECO:0007669"/>
    <property type="project" value="TreeGrafter"/>
</dbReference>
<feature type="chain" id="PRO_5007862552" description="Peptidase M20 domain-containing protein 2" evidence="1">
    <location>
        <begin position="21"/>
        <end position="513"/>
    </location>
</feature>
<dbReference type="AlphaFoldDB" id="A0A165MIE3"/>
<name>A0A165MIE3_EXIGL</name>
<proteinExistence type="predicted"/>
<dbReference type="InParanoid" id="A0A165MIE3"/>
<dbReference type="GO" id="GO:0046657">
    <property type="term" value="P:folic acid catabolic process"/>
    <property type="evidence" value="ECO:0007669"/>
    <property type="project" value="TreeGrafter"/>
</dbReference>
<evidence type="ECO:0000313" key="3">
    <source>
        <dbReference type="Proteomes" id="UP000077266"/>
    </source>
</evidence>
<dbReference type="GO" id="GO:0071713">
    <property type="term" value="F:para-aminobenzoyl-glutamate hydrolase activity"/>
    <property type="evidence" value="ECO:0007669"/>
    <property type="project" value="TreeGrafter"/>
</dbReference>
<dbReference type="SUPFAM" id="SSF53187">
    <property type="entry name" value="Zn-dependent exopeptidases"/>
    <property type="match status" value="1"/>
</dbReference>
<accession>A0A165MIE3</accession>
<evidence type="ECO:0000313" key="2">
    <source>
        <dbReference type="EMBL" id="KZV99310.1"/>
    </source>
</evidence>
<organism evidence="2 3">
    <name type="scientific">Exidia glandulosa HHB12029</name>
    <dbReference type="NCBI Taxonomy" id="1314781"/>
    <lineage>
        <taxon>Eukaryota</taxon>
        <taxon>Fungi</taxon>
        <taxon>Dikarya</taxon>
        <taxon>Basidiomycota</taxon>
        <taxon>Agaricomycotina</taxon>
        <taxon>Agaricomycetes</taxon>
        <taxon>Auriculariales</taxon>
        <taxon>Exidiaceae</taxon>
        <taxon>Exidia</taxon>
    </lineage>
</organism>
<feature type="signal peptide" evidence="1">
    <location>
        <begin position="1"/>
        <end position="20"/>
    </location>
</feature>
<keyword evidence="3" id="KW-1185">Reference proteome</keyword>
<dbReference type="PANTHER" id="PTHR30575">
    <property type="entry name" value="PEPTIDASE M20"/>
    <property type="match status" value="1"/>
</dbReference>
<dbReference type="InterPro" id="IPR052030">
    <property type="entry name" value="Peptidase_M20/M20A_hydrolases"/>
</dbReference>
<dbReference type="Proteomes" id="UP000077266">
    <property type="component" value="Unassembled WGS sequence"/>
</dbReference>
<dbReference type="EMBL" id="KV425911">
    <property type="protein sequence ID" value="KZV99310.1"/>
    <property type="molecule type" value="Genomic_DNA"/>
</dbReference>
<evidence type="ECO:0000256" key="1">
    <source>
        <dbReference type="SAM" id="SignalP"/>
    </source>
</evidence>
<keyword evidence="1" id="KW-0732">Signal</keyword>
<dbReference type="OrthoDB" id="6119954at2759"/>
<dbReference type="Gene3D" id="3.40.630.10">
    <property type="entry name" value="Zn peptidases"/>
    <property type="match status" value="1"/>
</dbReference>
<gene>
    <name evidence="2" type="ORF">EXIGLDRAFT_725915</name>
</gene>